<organism evidence="2 3">
    <name type="scientific">Pseudosporangium ferrugineum</name>
    <dbReference type="NCBI Taxonomy" id="439699"/>
    <lineage>
        <taxon>Bacteria</taxon>
        <taxon>Bacillati</taxon>
        <taxon>Actinomycetota</taxon>
        <taxon>Actinomycetes</taxon>
        <taxon>Micromonosporales</taxon>
        <taxon>Micromonosporaceae</taxon>
        <taxon>Pseudosporangium</taxon>
    </lineage>
</organism>
<evidence type="ECO:0000313" key="3">
    <source>
        <dbReference type="Proteomes" id="UP000239209"/>
    </source>
</evidence>
<accession>A0A2T0S3K1</accession>
<feature type="transmembrane region" description="Helical" evidence="1">
    <location>
        <begin position="16"/>
        <end position="38"/>
    </location>
</feature>
<name>A0A2T0S3K1_9ACTN</name>
<sequence length="184" mass="20190">MTFRRHATAALSRWRLAALTSAIAAGTATVIYSPLLLYRLLGTSWPWKNLADVGQAYGGASALLSGAALCGLGEIGEGVLRGLIARMFRNPTAWQWWDEVHTTWITVKGRRRRRFLRIVDEQWARAEPGLASDPAAEIAPVRKQPALRQFAWVGLSGLAIGAGIAVFLQKRQNLGRQAQHPGRP</sequence>
<dbReference type="RefSeq" id="WP_106128103.1">
    <property type="nucleotide sequence ID" value="NZ_PVZG01000009.1"/>
</dbReference>
<keyword evidence="1" id="KW-0472">Membrane</keyword>
<keyword evidence="3" id="KW-1185">Reference proteome</keyword>
<evidence type="ECO:0000313" key="2">
    <source>
        <dbReference type="EMBL" id="PRY28001.1"/>
    </source>
</evidence>
<keyword evidence="1" id="KW-0812">Transmembrane</keyword>
<dbReference type="Pfam" id="PF19560">
    <property type="entry name" value="DUF6082"/>
    <property type="match status" value="1"/>
</dbReference>
<comment type="caution">
    <text evidence="2">The sequence shown here is derived from an EMBL/GenBank/DDBJ whole genome shotgun (WGS) entry which is preliminary data.</text>
</comment>
<reference evidence="2 3" key="1">
    <citation type="submission" date="2018-03" db="EMBL/GenBank/DDBJ databases">
        <title>Genomic Encyclopedia of Archaeal and Bacterial Type Strains, Phase II (KMG-II): from individual species to whole genera.</title>
        <authorList>
            <person name="Goeker M."/>
        </authorList>
    </citation>
    <scope>NUCLEOTIDE SEQUENCE [LARGE SCALE GENOMIC DNA]</scope>
    <source>
        <strain evidence="2 3">DSM 45348</strain>
    </source>
</reference>
<dbReference type="Proteomes" id="UP000239209">
    <property type="component" value="Unassembled WGS sequence"/>
</dbReference>
<dbReference type="InterPro" id="IPR045728">
    <property type="entry name" value="DUF6082"/>
</dbReference>
<protein>
    <submittedName>
        <fullName evidence="2">Uncharacterized protein</fullName>
    </submittedName>
</protein>
<dbReference type="AlphaFoldDB" id="A0A2T0S3K1"/>
<proteinExistence type="predicted"/>
<feature type="transmembrane region" description="Helical" evidence="1">
    <location>
        <begin position="150"/>
        <end position="168"/>
    </location>
</feature>
<dbReference type="EMBL" id="PVZG01000009">
    <property type="protein sequence ID" value="PRY28001.1"/>
    <property type="molecule type" value="Genomic_DNA"/>
</dbReference>
<keyword evidence="1" id="KW-1133">Transmembrane helix</keyword>
<evidence type="ECO:0000256" key="1">
    <source>
        <dbReference type="SAM" id="Phobius"/>
    </source>
</evidence>
<gene>
    <name evidence="2" type="ORF">CLV70_109157</name>
</gene>